<evidence type="ECO:0000256" key="3">
    <source>
        <dbReference type="ARBA" id="ARBA00023004"/>
    </source>
</evidence>
<evidence type="ECO:0000256" key="5">
    <source>
        <dbReference type="HAMAP-Rule" id="MF_01637"/>
    </source>
</evidence>
<reference evidence="8 9" key="1">
    <citation type="journal article" date="2016" name="Antonie Van Leeuwenhoek">
        <title>Denitratimonas tolerans gen. nov., sp. nov., a denitrifying bacterium isolated from a bioreactor for tannery wastewater treatment.</title>
        <authorList>
            <person name="Han S.I."/>
            <person name="Kim J.O."/>
            <person name="Lee Y.R."/>
            <person name="Ekpeghere K.I."/>
            <person name="Koh S.C."/>
            <person name="Whang K.S."/>
        </authorList>
    </citation>
    <scope>NUCLEOTIDE SEQUENCE [LARGE SCALE GENOMIC DNA]</scope>
    <source>
        <strain evidence="8 9">KACC 17565</strain>
    </source>
</reference>
<feature type="domain" description="NIF system FeS cluster assembly NifU C-terminal" evidence="6">
    <location>
        <begin position="113"/>
        <end position="178"/>
    </location>
</feature>
<keyword evidence="4 5" id="KW-0411">Iron-sulfur</keyword>
<gene>
    <name evidence="5" type="primary">nfuA</name>
    <name evidence="8" type="ORF">WB794_12585</name>
</gene>
<proteinExistence type="inferred from homology"/>
<dbReference type="PANTHER" id="PTHR11178:SF51">
    <property type="entry name" value="FE_S BIOGENESIS PROTEIN NFUA"/>
    <property type="match status" value="1"/>
</dbReference>
<dbReference type="InterPro" id="IPR001075">
    <property type="entry name" value="NIF_FeS_clus_asmbl_NifU_C"/>
</dbReference>
<dbReference type="RefSeq" id="WP_337336209.1">
    <property type="nucleotide sequence ID" value="NZ_JBBDHC010000021.1"/>
</dbReference>
<dbReference type="GO" id="GO:0016226">
    <property type="term" value="P:iron-sulfur cluster assembly"/>
    <property type="evidence" value="ECO:0007669"/>
    <property type="project" value="UniProtKB-UniRule"/>
</dbReference>
<dbReference type="InterPro" id="IPR000361">
    <property type="entry name" value="ATAP_core_dom"/>
</dbReference>
<name>A0AAW9R5B1_9GAMM</name>
<dbReference type="SUPFAM" id="SSF117916">
    <property type="entry name" value="Fe-S cluster assembly (FSCA) domain-like"/>
    <property type="match status" value="1"/>
</dbReference>
<evidence type="ECO:0000313" key="9">
    <source>
        <dbReference type="Proteomes" id="UP001364472"/>
    </source>
</evidence>
<dbReference type="InterPro" id="IPR034904">
    <property type="entry name" value="FSCA_dom_sf"/>
</dbReference>
<dbReference type="SUPFAM" id="SSF89360">
    <property type="entry name" value="HesB-like domain"/>
    <property type="match status" value="1"/>
</dbReference>
<dbReference type="PANTHER" id="PTHR11178">
    <property type="entry name" value="IRON-SULFUR CLUSTER SCAFFOLD PROTEIN NFU-RELATED"/>
    <property type="match status" value="1"/>
</dbReference>
<evidence type="ECO:0000256" key="1">
    <source>
        <dbReference type="ARBA" id="ARBA00022485"/>
    </source>
</evidence>
<comment type="cofactor">
    <cofactor evidence="5">
        <name>[4Fe-4S] cluster</name>
        <dbReference type="ChEBI" id="CHEBI:49883"/>
    </cofactor>
    <text evidence="5">Binds 1 [4Fe-4S] cluster per subunit. The cluster is presumably bound at the interface of two monomers.</text>
</comment>
<dbReference type="Pfam" id="PF01521">
    <property type="entry name" value="Fe-S_biosyn"/>
    <property type="match status" value="1"/>
</dbReference>
<dbReference type="Gene3D" id="2.60.300.12">
    <property type="entry name" value="HesB-like domain"/>
    <property type="match status" value="1"/>
</dbReference>
<evidence type="ECO:0000313" key="8">
    <source>
        <dbReference type="EMBL" id="MEJ1250508.1"/>
    </source>
</evidence>
<organism evidence="8 9">
    <name type="scientific">Denitratimonas tolerans</name>
    <dbReference type="NCBI Taxonomy" id="1338420"/>
    <lineage>
        <taxon>Bacteria</taxon>
        <taxon>Pseudomonadati</taxon>
        <taxon>Pseudomonadota</taxon>
        <taxon>Gammaproteobacteria</taxon>
        <taxon>Lysobacterales</taxon>
        <taxon>Lysobacteraceae</taxon>
        <taxon>Denitratimonas</taxon>
    </lineage>
</organism>
<dbReference type="Proteomes" id="UP001364472">
    <property type="component" value="Unassembled WGS sequence"/>
</dbReference>
<evidence type="ECO:0000259" key="7">
    <source>
        <dbReference type="Pfam" id="PF01521"/>
    </source>
</evidence>
<keyword evidence="9" id="KW-1185">Reference proteome</keyword>
<feature type="binding site" evidence="5">
    <location>
        <position position="153"/>
    </location>
    <ligand>
        <name>[4Fe-4S] cluster</name>
        <dbReference type="ChEBI" id="CHEBI:49883"/>
    </ligand>
</feature>
<dbReference type="GO" id="GO:0051539">
    <property type="term" value="F:4 iron, 4 sulfur cluster binding"/>
    <property type="evidence" value="ECO:0007669"/>
    <property type="project" value="UniProtKB-UniRule"/>
</dbReference>
<evidence type="ECO:0000256" key="2">
    <source>
        <dbReference type="ARBA" id="ARBA00022723"/>
    </source>
</evidence>
<evidence type="ECO:0000256" key="4">
    <source>
        <dbReference type="ARBA" id="ARBA00023014"/>
    </source>
</evidence>
<comment type="similarity">
    <text evidence="5">Belongs to the NfuA family.</text>
</comment>
<keyword evidence="1 5" id="KW-0004">4Fe-4S</keyword>
<evidence type="ECO:0000259" key="6">
    <source>
        <dbReference type="Pfam" id="PF01106"/>
    </source>
</evidence>
<dbReference type="HAMAP" id="MF_01637">
    <property type="entry name" value="Fe_S_biogen_NfuA"/>
    <property type="match status" value="1"/>
</dbReference>
<comment type="caution">
    <text evidence="8">The sequence shown here is derived from an EMBL/GenBank/DDBJ whole genome shotgun (WGS) entry which is preliminary data.</text>
</comment>
<keyword evidence="3 5" id="KW-0408">Iron</keyword>
<dbReference type="GO" id="GO:0051604">
    <property type="term" value="P:protein maturation"/>
    <property type="evidence" value="ECO:0007669"/>
    <property type="project" value="UniProtKB-UniRule"/>
</dbReference>
<feature type="binding site" evidence="5">
    <location>
        <position position="150"/>
    </location>
    <ligand>
        <name>[4Fe-4S] cluster</name>
        <dbReference type="ChEBI" id="CHEBI:49883"/>
    </ligand>
</feature>
<protein>
    <recommendedName>
        <fullName evidence="5">Fe/S biogenesis protein NfuA</fullName>
    </recommendedName>
</protein>
<dbReference type="InterPro" id="IPR017726">
    <property type="entry name" value="Fe/S_biogenesis_protein_NfuA"/>
</dbReference>
<feature type="domain" description="Core" evidence="7">
    <location>
        <begin position="2"/>
        <end position="98"/>
    </location>
</feature>
<dbReference type="InterPro" id="IPR035903">
    <property type="entry name" value="HesB-like_dom_sf"/>
</dbReference>
<comment type="function">
    <text evidence="5">Involved in iron-sulfur cluster biogenesis. Binds a 4Fe-4S cluster, can transfer this cluster to apoproteins, and thereby intervenes in the maturation of Fe/S proteins. Could also act as a scaffold/chaperone for damaged Fe/S proteins.</text>
</comment>
<dbReference type="GO" id="GO:0005506">
    <property type="term" value="F:iron ion binding"/>
    <property type="evidence" value="ECO:0007669"/>
    <property type="project" value="InterPro"/>
</dbReference>
<keyword evidence="2 5" id="KW-0479">Metal-binding</keyword>
<dbReference type="Gene3D" id="3.30.300.130">
    <property type="entry name" value="Fe-S cluster assembly (FSCA)"/>
    <property type="match status" value="1"/>
</dbReference>
<sequence length="195" mass="20657">MIQISDHAQQHFRRLLESQGGDAVGIRLGASEPGTPSAEVRLEFCDAGDLDGRELAIACEGFTLYLDAASAPFFAEAEVDYQVTPTGGELNIRAPGLKGERMGADAALEDRVRYTLDSVVNPQLASHGGRVKLEGITSEGIVLLRFGGGCHGCGMVDVTLKQGVEKTLLTKVPGVTGVRDVTDHGSGETPYYAPR</sequence>
<comment type="subunit">
    <text evidence="5">Homodimer.</text>
</comment>
<dbReference type="EMBL" id="JBBDHC010000021">
    <property type="protein sequence ID" value="MEJ1250508.1"/>
    <property type="molecule type" value="Genomic_DNA"/>
</dbReference>
<dbReference type="AlphaFoldDB" id="A0AAW9R5B1"/>
<accession>A0AAW9R5B1</accession>
<dbReference type="Pfam" id="PF01106">
    <property type="entry name" value="NifU"/>
    <property type="match status" value="1"/>
</dbReference>